<protein>
    <submittedName>
        <fullName evidence="1">ADP-ribosylglycohydrolase</fullName>
    </submittedName>
</protein>
<dbReference type="Pfam" id="PF03747">
    <property type="entry name" value="ADP_ribosyl_GH"/>
    <property type="match status" value="1"/>
</dbReference>
<dbReference type="Proteomes" id="UP001519287">
    <property type="component" value="Unassembled WGS sequence"/>
</dbReference>
<evidence type="ECO:0000313" key="1">
    <source>
        <dbReference type="EMBL" id="MBP1996640.1"/>
    </source>
</evidence>
<dbReference type="EMBL" id="JAGGLB010000053">
    <property type="protein sequence ID" value="MBP1996640.1"/>
    <property type="molecule type" value="Genomic_DNA"/>
</dbReference>
<dbReference type="InterPro" id="IPR036705">
    <property type="entry name" value="Ribosyl_crysJ1_sf"/>
</dbReference>
<reference evidence="1 2" key="1">
    <citation type="submission" date="2021-03" db="EMBL/GenBank/DDBJ databases">
        <title>Genomic Encyclopedia of Type Strains, Phase IV (KMG-IV): sequencing the most valuable type-strain genomes for metagenomic binning, comparative biology and taxonomic classification.</title>
        <authorList>
            <person name="Goeker M."/>
        </authorList>
    </citation>
    <scope>NUCLEOTIDE SEQUENCE [LARGE SCALE GENOMIC DNA]</scope>
    <source>
        <strain evidence="1 2">DSM 26048</strain>
    </source>
</reference>
<gene>
    <name evidence="1" type="ORF">J2Z66_008288</name>
</gene>
<dbReference type="InterPro" id="IPR005502">
    <property type="entry name" value="Ribosyl_crysJ1"/>
</dbReference>
<sequence>MTVKDYSEAIYAGVLGKIIGVYLGRPVEGWDYKKIQEEFGELHYYVHEQCGVPLIVSDDDISGTFGFFKTLKDNNYQNLTSKQFGNSWLNYIIEDKTVLWWGGLGRSTEHTAFLRLKNGVEAPLSGSIAYNGTTLAEQIGAQIFIDALAMSCPDDPDLAVKLIKASASVSHDGMAVEAACFLGAMQAMAFSEKNMDTLMDNGMKYLSSELLIKAIQDVREICSKETDWRKVRAYMEPKYGYEVYPGCCHIIPNHLMVIASLLLGGDDFQKSIMIAASAGWDTDCNAGNVGCLNGIRLGLDGIDKGANFRKPVSDLMYVVTADGGSVVTDAVKEAHKIIEASYRLKGQDYEGQPKKYTFDFKGSTQGFEPCPHAEPKWDIVQLSNSNETLSQNGLLISFHHLAKGMAGRISTPTFIDFDKLAANFSTVASPTLYSTQKVEATFINPNHESIQVRQYALYYDKDDTVHTAYGEWQSLESGESTYTWSVPDTKGMPIFRIGYEFGSDQRFNKQIILKDMDWKGAPKLFYQTGMMMTSIWKTNPFWLQTWTSSAKHFAADFKYTFCISHHEANGIATIGSKDWDHYSVESRLIFSLHGRAGLVARSNGHRRYYAAVYEGGNQVSIIARKDHEVKVLASAPFSYEEDRLYHTRFNVIGNQLSLVVEGEELISVTDDDNLYSSGAAGFLMEKGTMVADGFMIKS</sequence>
<evidence type="ECO:0000313" key="2">
    <source>
        <dbReference type="Proteomes" id="UP001519287"/>
    </source>
</evidence>
<comment type="caution">
    <text evidence="1">The sequence shown here is derived from an EMBL/GenBank/DDBJ whole genome shotgun (WGS) entry which is preliminary data.</text>
</comment>
<keyword evidence="2" id="KW-1185">Reference proteome</keyword>
<organism evidence="1 2">
    <name type="scientific">Paenibacillus eucommiae</name>
    <dbReference type="NCBI Taxonomy" id="1355755"/>
    <lineage>
        <taxon>Bacteria</taxon>
        <taxon>Bacillati</taxon>
        <taxon>Bacillota</taxon>
        <taxon>Bacilli</taxon>
        <taxon>Bacillales</taxon>
        <taxon>Paenibacillaceae</taxon>
        <taxon>Paenibacillus</taxon>
    </lineage>
</organism>
<dbReference type="SUPFAM" id="SSF101478">
    <property type="entry name" value="ADP-ribosylglycohydrolase"/>
    <property type="match status" value="1"/>
</dbReference>
<dbReference type="RefSeq" id="WP_209979276.1">
    <property type="nucleotide sequence ID" value="NZ_JAGGLB010000053.1"/>
</dbReference>
<dbReference type="Gene3D" id="1.10.4080.10">
    <property type="entry name" value="ADP-ribosylation/Crystallin J1"/>
    <property type="match status" value="1"/>
</dbReference>
<name>A0ABS4JBN9_9BACL</name>
<accession>A0ABS4JBN9</accession>
<proteinExistence type="predicted"/>
<dbReference type="Gene3D" id="2.60.120.560">
    <property type="entry name" value="Exo-inulinase, domain 1"/>
    <property type="match status" value="1"/>
</dbReference>